<dbReference type="Proteomes" id="UP000192813">
    <property type="component" value="Unassembled WGS sequence"/>
</dbReference>
<organism evidence="1 2">
    <name type="scientific">Aerococcus viridans</name>
    <dbReference type="NCBI Taxonomy" id="1377"/>
    <lineage>
        <taxon>Bacteria</taxon>
        <taxon>Bacillati</taxon>
        <taxon>Bacillota</taxon>
        <taxon>Bacilli</taxon>
        <taxon>Lactobacillales</taxon>
        <taxon>Aerococcaceae</taxon>
        <taxon>Aerococcus</taxon>
    </lineage>
</organism>
<reference evidence="2" key="1">
    <citation type="submission" date="2017-12" db="EMBL/GenBank/DDBJ databases">
        <title>FDA dAtabase for Regulatory Grade micrObial Sequences (FDA-ARGOS): Supporting development and validation of Infectious Disease Dx tests.</title>
        <authorList>
            <person name="Hoffmann M."/>
            <person name="Allard M."/>
            <person name="Evans P."/>
            <person name="Brown E."/>
            <person name="Tallon L."/>
            <person name="Sadzewicz L."/>
            <person name="Sengamalay N."/>
            <person name="Ott S."/>
            <person name="Godinez A."/>
            <person name="Nagaraj S."/>
            <person name="Vavikolanu K."/>
            <person name="Aluvathingal J."/>
            <person name="Nadendla S."/>
            <person name="Sichtig H."/>
        </authorList>
    </citation>
    <scope>NUCLEOTIDE SEQUENCE [LARGE SCALE GENOMIC DNA]</scope>
    <source>
        <strain evidence="2">FDAARGOS_249</strain>
    </source>
</reference>
<proteinExistence type="predicted"/>
<name>A0A2J9PPP6_9LACT</name>
<gene>
    <name evidence="1" type="ORF">A6J77_008800</name>
</gene>
<comment type="caution">
    <text evidence="1">The sequence shown here is derived from an EMBL/GenBank/DDBJ whole genome shotgun (WGS) entry which is preliminary data.</text>
</comment>
<evidence type="ECO:0000313" key="1">
    <source>
        <dbReference type="EMBL" id="PNL92324.1"/>
    </source>
</evidence>
<sequence length="163" mass="18981">MQTVYTFLEEMLENSHIDIPWRLSYVSVAKQVVLQTYLPVVASDEITFLDKDNQPLEGIDYLELKFIFTADQRANETENGIFIIQPKDTEQFQKGHLDILSQEISHLLYEARLQIKELIKGERMAVDLKWPAEEVDQMITTRRAIKRYDDSLLCLGDDTNDLV</sequence>
<accession>A0A2J9PPP6</accession>
<dbReference type="EMBL" id="NBTM02000001">
    <property type="protein sequence ID" value="PNL92324.1"/>
    <property type="molecule type" value="Genomic_DNA"/>
</dbReference>
<dbReference type="RefSeq" id="WP_083070080.1">
    <property type="nucleotide sequence ID" value="NZ_JBIWIT010000013.1"/>
</dbReference>
<protein>
    <submittedName>
        <fullName evidence="1">Uncharacterized protein</fullName>
    </submittedName>
</protein>
<evidence type="ECO:0000313" key="2">
    <source>
        <dbReference type="Proteomes" id="UP000192813"/>
    </source>
</evidence>
<dbReference type="AlphaFoldDB" id="A0A2J9PPP6"/>
<dbReference type="Gene3D" id="3.40.50.11250">
    <property type="entry name" value="Protein of unknown function DUF3013"/>
    <property type="match status" value="1"/>
</dbReference>